<dbReference type="PROSITE" id="PS00143">
    <property type="entry name" value="INSULINASE"/>
    <property type="match status" value="1"/>
</dbReference>
<feature type="domain" description="Peptidase M16 C-terminal" evidence="4">
    <location>
        <begin position="165"/>
        <end position="338"/>
    </location>
</feature>
<dbReference type="InterPro" id="IPR007863">
    <property type="entry name" value="Peptidase_M16_C"/>
</dbReference>
<sequence length="406" mass="46293">MIIEKKLKNGIPVFFDKIDGIQSVTIGIFVGTGSKDEKAGEYGVSHLLEHMMFKGTSRRTAKELSEEIDDVGGNINAYTGKETTAYYIQLLSSRLEVGVDILSDMFLNSTFSDENLEKEKKVVIEEINMYEDIPEEKVHDINSTFAISGDQSNIVLGSIESVNGISREILVDYFNRRYTPENMVISLAGNMDIDKVMEMLEDTMGSIEKKETQIPREFSMRINSGKKVSKKEMSQVHLCINTKGISYLDEDRYKYSIISNILAGNMSSRLFQKIREDRGLAYSIYSYMSNFREGGLFTIYAGTTPKDYNEVIQIVLEEFEEIKKNSVTEKELERSKNQFLSSLTFGLENSRARMSRLANSYLTYGRIKTVEETIEEIEKISCEDIKEVANKVFSEEYYSYTILGDV</sequence>
<name>A0ABX9KGG3_9FUSO</name>
<accession>A0ABX9KGG3</accession>
<dbReference type="SUPFAM" id="SSF63411">
    <property type="entry name" value="LuxS/MPP-like metallohydrolase"/>
    <property type="match status" value="2"/>
</dbReference>
<dbReference type="PANTHER" id="PTHR11851">
    <property type="entry name" value="METALLOPROTEASE"/>
    <property type="match status" value="1"/>
</dbReference>
<keyword evidence="6" id="KW-1185">Reference proteome</keyword>
<proteinExistence type="inferred from homology"/>
<gene>
    <name evidence="5" type="ORF">DYH56_09045</name>
</gene>
<dbReference type="InterPro" id="IPR011249">
    <property type="entry name" value="Metalloenz_LuxS/M16"/>
</dbReference>
<dbReference type="InterPro" id="IPR011765">
    <property type="entry name" value="Pept_M16_N"/>
</dbReference>
<comment type="caution">
    <text evidence="5">The sequence shown here is derived from an EMBL/GenBank/DDBJ whole genome shotgun (WGS) entry which is preliminary data.</text>
</comment>
<evidence type="ECO:0000313" key="6">
    <source>
        <dbReference type="Proteomes" id="UP000263486"/>
    </source>
</evidence>
<dbReference type="InterPro" id="IPR001431">
    <property type="entry name" value="Pept_M16_Zn_BS"/>
</dbReference>
<dbReference type="Pfam" id="PF05193">
    <property type="entry name" value="Peptidase_M16_C"/>
    <property type="match status" value="1"/>
</dbReference>
<dbReference type="Proteomes" id="UP000263486">
    <property type="component" value="Unassembled WGS sequence"/>
</dbReference>
<feature type="domain" description="Peptidase M16 N-terminal" evidence="3">
    <location>
        <begin position="22"/>
        <end position="141"/>
    </location>
</feature>
<dbReference type="Pfam" id="PF00675">
    <property type="entry name" value="Peptidase_M16"/>
    <property type="match status" value="1"/>
</dbReference>
<evidence type="ECO:0000313" key="5">
    <source>
        <dbReference type="EMBL" id="REI40965.1"/>
    </source>
</evidence>
<reference evidence="5 6" key="1">
    <citation type="submission" date="2018-08" db="EMBL/GenBank/DDBJ databases">
        <title>Draft genome sequence of Psychrilyobacter sp. strain SD5 isolated from Black Sea water.</title>
        <authorList>
            <person name="Yadav S."/>
            <person name="Villanueva L."/>
            <person name="Damste J.S.S."/>
        </authorList>
    </citation>
    <scope>NUCLEOTIDE SEQUENCE [LARGE SCALE GENOMIC DNA]</scope>
    <source>
        <strain evidence="5 6">SD5</strain>
    </source>
</reference>
<evidence type="ECO:0000256" key="2">
    <source>
        <dbReference type="RuleBase" id="RU004447"/>
    </source>
</evidence>
<organism evidence="5 6">
    <name type="scientific">Psychrilyobacter piezotolerans</name>
    <dbReference type="NCBI Taxonomy" id="2293438"/>
    <lineage>
        <taxon>Bacteria</taxon>
        <taxon>Fusobacteriati</taxon>
        <taxon>Fusobacteriota</taxon>
        <taxon>Fusobacteriia</taxon>
        <taxon>Fusobacteriales</taxon>
        <taxon>Fusobacteriaceae</taxon>
        <taxon>Psychrilyobacter</taxon>
    </lineage>
</organism>
<dbReference type="RefSeq" id="WP_114642523.1">
    <property type="nucleotide sequence ID" value="NZ_JAACIO010000010.1"/>
</dbReference>
<evidence type="ECO:0000259" key="3">
    <source>
        <dbReference type="Pfam" id="PF00675"/>
    </source>
</evidence>
<evidence type="ECO:0000256" key="1">
    <source>
        <dbReference type="ARBA" id="ARBA00007261"/>
    </source>
</evidence>
<dbReference type="EMBL" id="QUAJ01000014">
    <property type="protein sequence ID" value="REI40965.1"/>
    <property type="molecule type" value="Genomic_DNA"/>
</dbReference>
<dbReference type="Gene3D" id="3.30.830.10">
    <property type="entry name" value="Metalloenzyme, LuxS/M16 peptidase-like"/>
    <property type="match status" value="2"/>
</dbReference>
<dbReference type="PANTHER" id="PTHR11851:SF49">
    <property type="entry name" value="MITOCHONDRIAL-PROCESSING PEPTIDASE SUBUNIT ALPHA"/>
    <property type="match status" value="1"/>
</dbReference>
<dbReference type="InterPro" id="IPR050361">
    <property type="entry name" value="MPP/UQCRC_Complex"/>
</dbReference>
<comment type="similarity">
    <text evidence="1 2">Belongs to the peptidase M16 family.</text>
</comment>
<protein>
    <submittedName>
        <fullName evidence="5">Insulinase family protein</fullName>
    </submittedName>
</protein>
<evidence type="ECO:0000259" key="4">
    <source>
        <dbReference type="Pfam" id="PF05193"/>
    </source>
</evidence>